<dbReference type="WBParaSite" id="MhA1_Contig155.frz3.gene14">
    <property type="protein sequence ID" value="MhA1_Contig155.frz3.gene14"/>
    <property type="gene ID" value="MhA1_Contig155.frz3.gene14"/>
</dbReference>
<protein>
    <submittedName>
        <fullName evidence="2">Peptidase_M24 domain-containing protein</fullName>
    </submittedName>
</protein>
<dbReference type="Proteomes" id="UP000095281">
    <property type="component" value="Unplaced"/>
</dbReference>
<name>A0A1I8B8L1_MELHA</name>
<sequence>MVPSPPPQSDYDIYGMFTLSQFIDEIEKITNSRVIHLHCGDILIYGRNNITDPLPHYINRPVQEAVQLCIDAENVDVEERSLVKPQKAKQPKIKNGTYYFLAWCQGNTSHTYAVFSYI</sequence>
<proteinExistence type="predicted"/>
<accession>A0A1I8B8L1</accession>
<evidence type="ECO:0000313" key="1">
    <source>
        <dbReference type="Proteomes" id="UP000095281"/>
    </source>
</evidence>
<evidence type="ECO:0000313" key="2">
    <source>
        <dbReference type="WBParaSite" id="MhA1_Contig155.frz3.gene14"/>
    </source>
</evidence>
<keyword evidence="1" id="KW-1185">Reference proteome</keyword>
<reference evidence="2" key="1">
    <citation type="submission" date="2016-11" db="UniProtKB">
        <authorList>
            <consortium name="WormBaseParasite"/>
        </authorList>
    </citation>
    <scope>IDENTIFICATION</scope>
</reference>
<organism evidence="1 2">
    <name type="scientific">Meloidogyne hapla</name>
    <name type="common">Root-knot nematode worm</name>
    <dbReference type="NCBI Taxonomy" id="6305"/>
    <lineage>
        <taxon>Eukaryota</taxon>
        <taxon>Metazoa</taxon>
        <taxon>Ecdysozoa</taxon>
        <taxon>Nematoda</taxon>
        <taxon>Chromadorea</taxon>
        <taxon>Rhabditida</taxon>
        <taxon>Tylenchina</taxon>
        <taxon>Tylenchomorpha</taxon>
        <taxon>Tylenchoidea</taxon>
        <taxon>Meloidogynidae</taxon>
        <taxon>Meloidogyninae</taxon>
        <taxon>Meloidogyne</taxon>
    </lineage>
</organism>
<dbReference type="AlphaFoldDB" id="A0A1I8B8L1"/>